<dbReference type="EMBL" id="JABEZZ010000011">
    <property type="protein sequence ID" value="MBA0599906.1"/>
    <property type="molecule type" value="Genomic_DNA"/>
</dbReference>
<proteinExistence type="predicted"/>
<accession>A0A7J8QF80</accession>
<comment type="caution">
    <text evidence="1">The sequence shown here is derived from an EMBL/GenBank/DDBJ whole genome shotgun (WGS) entry which is preliminary data.</text>
</comment>
<organism evidence="1 2">
    <name type="scientific">Gossypium raimondii</name>
    <name type="common">Peruvian cotton</name>
    <name type="synonym">Gossypium klotzschianum subsp. raimondii</name>
    <dbReference type="NCBI Taxonomy" id="29730"/>
    <lineage>
        <taxon>Eukaryota</taxon>
        <taxon>Viridiplantae</taxon>
        <taxon>Streptophyta</taxon>
        <taxon>Embryophyta</taxon>
        <taxon>Tracheophyta</taxon>
        <taxon>Spermatophyta</taxon>
        <taxon>Magnoliopsida</taxon>
        <taxon>eudicotyledons</taxon>
        <taxon>Gunneridae</taxon>
        <taxon>Pentapetalae</taxon>
        <taxon>rosids</taxon>
        <taxon>malvids</taxon>
        <taxon>Malvales</taxon>
        <taxon>Malvaceae</taxon>
        <taxon>Malvoideae</taxon>
        <taxon>Gossypium</taxon>
    </lineage>
</organism>
<name>A0A7J8QF80_GOSRA</name>
<dbReference type="AlphaFoldDB" id="A0A7J8QF80"/>
<evidence type="ECO:0000313" key="1">
    <source>
        <dbReference type="EMBL" id="MBA0599906.1"/>
    </source>
</evidence>
<dbReference type="Proteomes" id="UP000593578">
    <property type="component" value="Unassembled WGS sequence"/>
</dbReference>
<evidence type="ECO:0000313" key="2">
    <source>
        <dbReference type="Proteomes" id="UP000593578"/>
    </source>
</evidence>
<gene>
    <name evidence="1" type="ORF">Gorai_006106</name>
</gene>
<protein>
    <submittedName>
        <fullName evidence="1">Uncharacterized protein</fullName>
    </submittedName>
</protein>
<reference evidence="1 2" key="1">
    <citation type="journal article" date="2019" name="Genome Biol. Evol.">
        <title>Insights into the evolution of the New World diploid cottons (Gossypium, subgenus Houzingenia) based on genome sequencing.</title>
        <authorList>
            <person name="Grover C.E."/>
            <person name="Arick M.A. 2nd"/>
            <person name="Thrash A."/>
            <person name="Conover J.L."/>
            <person name="Sanders W.S."/>
            <person name="Peterson D.G."/>
            <person name="Frelichowski J.E."/>
            <person name="Scheffler J.A."/>
            <person name="Scheffler B.E."/>
            <person name="Wendel J.F."/>
        </authorList>
    </citation>
    <scope>NUCLEOTIDE SEQUENCE [LARGE SCALE GENOMIC DNA]</scope>
    <source>
        <strain evidence="1">8</strain>
        <tissue evidence="1">Leaf</tissue>
    </source>
</reference>
<sequence length="19" mass="2341">MRNPQHLRSNRCILWMTSP</sequence>
<feature type="non-terminal residue" evidence="1">
    <location>
        <position position="19"/>
    </location>
</feature>